<gene>
    <name evidence="3" type="ORF">RXV94_02930</name>
</gene>
<sequence>MSKKIIIIGGGVIGLCSAYYLQKEGYLVTVIDQSNLDSGASYVNAGYLSPSHIIPLSAPGVMKKGLKWMFDKSSPLYIKPRLDLNFLQWVWAFNKSCSQKHVNKAIPFIKNISLLSQDLYDDIKRDENFSFHYQKNGLFMLCQTNKALEGEIKTVNLAKQEGLQAREISVNELKELEPNVNINVKGATFYECDSHITPTEFMQEMKAYLEQVGVKFYKNEKVEDLNFQGGKIASIKTNKQTLEADEFVLAAGSWSSILSKKLNLKLLLQAGKGYRINTEKDTGITIPAILTEAKVAVTPMHGFTRFSGTMEIAGINQTINKVRVEAIANATTSYYPDIKPTEEEKRQAASGLRPVSPDGLPYIGKSQKCNNLTIATGHAMMGLSMATGTGKLVSEIISNKRASLNLDAFNPDRKF</sequence>
<dbReference type="PANTHER" id="PTHR13847:SF289">
    <property type="entry name" value="GLYCINE OXIDASE"/>
    <property type="match status" value="1"/>
</dbReference>
<organism evidence="3 4">
    <name type="scientific">Gilvirhabdus luticola</name>
    <dbReference type="NCBI Taxonomy" id="3079858"/>
    <lineage>
        <taxon>Bacteria</taxon>
        <taxon>Pseudomonadati</taxon>
        <taxon>Bacteroidota</taxon>
        <taxon>Flavobacteriia</taxon>
        <taxon>Flavobacteriales</taxon>
        <taxon>Flavobacteriaceae</taxon>
        <taxon>Gilvirhabdus</taxon>
    </lineage>
</organism>
<accession>A0ABU3U3X2</accession>
<dbReference type="Pfam" id="PF01266">
    <property type="entry name" value="DAO"/>
    <property type="match status" value="1"/>
</dbReference>
<dbReference type="InterPro" id="IPR006076">
    <property type="entry name" value="FAD-dep_OxRdtase"/>
</dbReference>
<feature type="domain" description="FAD dependent oxidoreductase" evidence="2">
    <location>
        <begin position="4"/>
        <end position="395"/>
    </location>
</feature>
<dbReference type="Gene3D" id="3.50.50.60">
    <property type="entry name" value="FAD/NAD(P)-binding domain"/>
    <property type="match status" value="2"/>
</dbReference>
<dbReference type="Proteomes" id="UP001268651">
    <property type="component" value="Unassembled WGS sequence"/>
</dbReference>
<keyword evidence="1" id="KW-0560">Oxidoreductase</keyword>
<keyword evidence="4" id="KW-1185">Reference proteome</keyword>
<proteinExistence type="predicted"/>
<comment type="caution">
    <text evidence="3">The sequence shown here is derived from an EMBL/GenBank/DDBJ whole genome shotgun (WGS) entry which is preliminary data.</text>
</comment>
<protein>
    <submittedName>
        <fullName evidence="3">FAD-dependent oxidoreductase</fullName>
    </submittedName>
</protein>
<dbReference type="EMBL" id="JAWHTF010000001">
    <property type="protein sequence ID" value="MDU8885100.1"/>
    <property type="molecule type" value="Genomic_DNA"/>
</dbReference>
<reference evidence="3 4" key="1">
    <citation type="submission" date="2023-10" db="EMBL/GenBank/DDBJ databases">
        <title>Marimonas sp. nov. isolated from tidal mud flat.</title>
        <authorList>
            <person name="Jaincy N.J."/>
            <person name="Srinivasan S."/>
            <person name="Lee S.-S."/>
        </authorList>
    </citation>
    <scope>NUCLEOTIDE SEQUENCE [LARGE SCALE GENOMIC DNA]</scope>
    <source>
        <strain evidence="3 4">MJ-SS3</strain>
    </source>
</reference>
<evidence type="ECO:0000256" key="1">
    <source>
        <dbReference type="ARBA" id="ARBA00023002"/>
    </source>
</evidence>
<evidence type="ECO:0000313" key="4">
    <source>
        <dbReference type="Proteomes" id="UP001268651"/>
    </source>
</evidence>
<dbReference type="SUPFAM" id="SSF51905">
    <property type="entry name" value="FAD/NAD(P)-binding domain"/>
    <property type="match status" value="1"/>
</dbReference>
<dbReference type="Gene3D" id="3.30.9.10">
    <property type="entry name" value="D-Amino Acid Oxidase, subunit A, domain 2"/>
    <property type="match status" value="1"/>
</dbReference>
<dbReference type="InterPro" id="IPR036188">
    <property type="entry name" value="FAD/NAD-bd_sf"/>
</dbReference>
<dbReference type="RefSeq" id="WP_316660959.1">
    <property type="nucleotide sequence ID" value="NZ_JAWHTF010000001.1"/>
</dbReference>
<dbReference type="PANTHER" id="PTHR13847">
    <property type="entry name" value="SARCOSINE DEHYDROGENASE-RELATED"/>
    <property type="match status" value="1"/>
</dbReference>
<evidence type="ECO:0000313" key="3">
    <source>
        <dbReference type="EMBL" id="MDU8885100.1"/>
    </source>
</evidence>
<dbReference type="SUPFAM" id="SSF54373">
    <property type="entry name" value="FAD-linked reductases, C-terminal domain"/>
    <property type="match status" value="1"/>
</dbReference>
<evidence type="ECO:0000259" key="2">
    <source>
        <dbReference type="Pfam" id="PF01266"/>
    </source>
</evidence>
<name>A0ABU3U3X2_9FLAO</name>